<evidence type="ECO:0000256" key="1">
    <source>
        <dbReference type="SAM" id="Phobius"/>
    </source>
</evidence>
<dbReference type="RefSeq" id="WP_252663663.1">
    <property type="nucleotide sequence ID" value="NZ_CP098611.1"/>
</dbReference>
<dbReference type="InterPro" id="IPR007890">
    <property type="entry name" value="CHASE2"/>
</dbReference>
<keyword evidence="1" id="KW-0812">Transmembrane</keyword>
<feature type="transmembrane region" description="Helical" evidence="1">
    <location>
        <begin position="6"/>
        <end position="26"/>
    </location>
</feature>
<sequence>METIIAILSIVINTIAMMGTVLAVLLQYQQNQNAKSSEPRQLKFPAALYRISKLILASFFVTFVVMGVRPTGILQGFELSAFDHMMRQRPNETRDQRLLAITISEQDIQSQDNLEGGSVSISEPNLIRLIDKLETSYQPAIIGLDLYLDWVGNDELISILGQKENIFILCKVSDEDIGIPPPAGVPSGKVGFSDVLLDPDDVVRRHLLLMTPPLQSACSTRYAFSLQIANSYLKNKDVIISDDDSGNIKIGDSSLPLINFESGRFGGYQNIDAQGYQIMLNYRSYYNQNEFIERLTLTDFLESEVNMNLEDRIVLVGVTADSAGDFWDTPYNSGQADNRMPGVILQAHLISQLLSFGLDDRPLISALPDWSSSSMVWSTCLGWGLLFGFLGDKILRGLLGGCLFGSLYWVCSYTLTQGVWLPFVPSLIGGILTGVGVVAYRAYNHNSTK</sequence>
<organism evidence="3 4">
    <name type="scientific">Phormidium yuhuli AB48</name>
    <dbReference type="NCBI Taxonomy" id="2940671"/>
    <lineage>
        <taxon>Bacteria</taxon>
        <taxon>Bacillati</taxon>
        <taxon>Cyanobacteriota</taxon>
        <taxon>Cyanophyceae</taxon>
        <taxon>Oscillatoriophycideae</taxon>
        <taxon>Oscillatoriales</taxon>
        <taxon>Oscillatoriaceae</taxon>
        <taxon>Phormidium</taxon>
        <taxon>Phormidium yuhuli</taxon>
    </lineage>
</organism>
<gene>
    <name evidence="3" type="ORF">NEA10_02625</name>
</gene>
<keyword evidence="1" id="KW-0472">Membrane</keyword>
<evidence type="ECO:0000313" key="3">
    <source>
        <dbReference type="EMBL" id="USR91641.1"/>
    </source>
</evidence>
<dbReference type="Pfam" id="PF05226">
    <property type="entry name" value="CHASE2"/>
    <property type="match status" value="1"/>
</dbReference>
<feature type="transmembrane region" description="Helical" evidence="1">
    <location>
        <begin position="421"/>
        <end position="443"/>
    </location>
</feature>
<accession>A0ABY5AS97</accession>
<evidence type="ECO:0000313" key="4">
    <source>
        <dbReference type="Proteomes" id="UP001056708"/>
    </source>
</evidence>
<feature type="transmembrane region" description="Helical" evidence="1">
    <location>
        <begin position="47"/>
        <end position="68"/>
    </location>
</feature>
<name>A0ABY5AS97_9CYAN</name>
<reference evidence="3" key="1">
    <citation type="submission" date="2022-06" db="EMBL/GenBank/DDBJ databases">
        <title>Genome sequence of Phormidium yuhuli AB48 isolated from an industrial photobioreactor environment.</title>
        <authorList>
            <person name="Qiu Y."/>
            <person name="Noonan A.J.C."/>
            <person name="Dofher K."/>
            <person name="Koch M."/>
            <person name="Kieft B."/>
            <person name="Lin X."/>
            <person name="Ziels R.M."/>
            <person name="Hallam S.J."/>
        </authorList>
    </citation>
    <scope>NUCLEOTIDE SEQUENCE</scope>
    <source>
        <strain evidence="3">AB48</strain>
    </source>
</reference>
<keyword evidence="4" id="KW-1185">Reference proteome</keyword>
<keyword evidence="1" id="KW-1133">Transmembrane helix</keyword>
<evidence type="ECO:0000259" key="2">
    <source>
        <dbReference type="SMART" id="SM01080"/>
    </source>
</evidence>
<feature type="domain" description="CHASE2" evidence="2">
    <location>
        <begin position="74"/>
        <end position="386"/>
    </location>
</feature>
<dbReference type="Proteomes" id="UP001056708">
    <property type="component" value="Chromosome"/>
</dbReference>
<dbReference type="EMBL" id="CP098611">
    <property type="protein sequence ID" value="USR91641.1"/>
    <property type="molecule type" value="Genomic_DNA"/>
</dbReference>
<proteinExistence type="predicted"/>
<dbReference type="SMART" id="SM01080">
    <property type="entry name" value="CHASE2"/>
    <property type="match status" value="1"/>
</dbReference>
<feature type="transmembrane region" description="Helical" evidence="1">
    <location>
        <begin position="397"/>
        <end position="415"/>
    </location>
</feature>
<protein>
    <submittedName>
        <fullName evidence="3">CHASE2 domain-containing protein</fullName>
    </submittedName>
</protein>